<evidence type="ECO:0000256" key="3">
    <source>
        <dbReference type="ARBA" id="ARBA00022989"/>
    </source>
</evidence>
<sequence>MSSREESSIDLLTYTFQATVFPTLTLGLGYLIGGSAIGRVGGTLPWLAKTLLAPCLVVSILAPADNITFGGFWKFWPIPALAIITHLISFGFALVLNRARWTKAPGWLVGGVSYNNVSSFPLYTLLAYFRLSQTQTQTSTSDSAQGEGLRGPLSHLKWRILDTDQDQLGRALVYVVLSWWVIDVARALLRPVVDRMTVVWPAVQLPVYDEDGDISDEDEEQEEEDVEAASVQSYESQANNTSAGRHVRAGGDGHQDETTPLLPSSTSSLTSRLPFLGIGFNNTFLPGVLALLIAFIPPLKNNLADPSGWVGKVIGGTLGWVGLSYIVVDVLAIGVTLRQAEVDKKDKKPLPPTLGSVLLICAWRYFALPAISIAIVYGMRKHLPIASFIHDPVFAYVLASTVISPPRLPAHLNAHLASVYLSVYALYFVSSVALAYSILIPGTGISFENNFDVKGALKSALGGGVAGAAAMVLQVLTLMWIRTTMNYQYRYGGTFVETLKKLWHEGGIKRFYAGLWAALLQAPISRFGDTAANAGIFALLSTLTWPVLVKTIAASLSSALFRMTLTPIDTLKTTQQTKGGVEGLKLLRKRVQRHGVGCLWWGAVATAGATFVGHCSPL</sequence>
<dbReference type="PANTHER" id="PTHR47567:SF1">
    <property type="entry name" value="NAD-DEPENDENT EPIMERASE_DEHYDRATASE DOMAIN-CONTAINING PROTEIN"/>
    <property type="match status" value="1"/>
</dbReference>
<dbReference type="Proteomes" id="UP000812966">
    <property type="component" value="Unassembled WGS sequence"/>
</dbReference>
<proteinExistence type="predicted"/>
<organism evidence="7 8">
    <name type="scientific">Filobasidium floriforme</name>
    <dbReference type="NCBI Taxonomy" id="5210"/>
    <lineage>
        <taxon>Eukaryota</taxon>
        <taxon>Fungi</taxon>
        <taxon>Dikarya</taxon>
        <taxon>Basidiomycota</taxon>
        <taxon>Agaricomycotina</taxon>
        <taxon>Tremellomycetes</taxon>
        <taxon>Filobasidiales</taxon>
        <taxon>Filobasidiaceae</taxon>
        <taxon>Filobasidium</taxon>
    </lineage>
</organism>
<evidence type="ECO:0000256" key="6">
    <source>
        <dbReference type="SAM" id="Phobius"/>
    </source>
</evidence>
<keyword evidence="4 6" id="KW-0472">Membrane</keyword>
<dbReference type="AlphaFoldDB" id="A0A8K0JIZ8"/>
<dbReference type="Pfam" id="PF00153">
    <property type="entry name" value="Mito_carr"/>
    <property type="match status" value="1"/>
</dbReference>
<name>A0A8K0JIZ8_9TREE</name>
<keyword evidence="2 6" id="KW-0812">Transmembrane</keyword>
<feature type="compositionally biased region" description="Acidic residues" evidence="5">
    <location>
        <begin position="210"/>
        <end position="227"/>
    </location>
</feature>
<evidence type="ECO:0000256" key="5">
    <source>
        <dbReference type="SAM" id="MobiDB-lite"/>
    </source>
</evidence>
<feature type="compositionally biased region" description="Polar residues" evidence="5">
    <location>
        <begin position="230"/>
        <end position="243"/>
    </location>
</feature>
<feature type="transmembrane region" description="Helical" evidence="6">
    <location>
        <begin position="460"/>
        <end position="481"/>
    </location>
</feature>
<dbReference type="Gene3D" id="1.50.40.10">
    <property type="entry name" value="Mitochondrial carrier domain"/>
    <property type="match status" value="1"/>
</dbReference>
<dbReference type="SUPFAM" id="SSF103506">
    <property type="entry name" value="Mitochondrial carrier"/>
    <property type="match status" value="1"/>
</dbReference>
<feature type="region of interest" description="Disordered" evidence="5">
    <location>
        <begin position="210"/>
        <end position="266"/>
    </location>
</feature>
<dbReference type="PANTHER" id="PTHR47567">
    <property type="entry name" value="MITOCHONDRIAL SUBSTRATE/SOLUTE CARRIER"/>
    <property type="match status" value="1"/>
</dbReference>
<dbReference type="InterPro" id="IPR018108">
    <property type="entry name" value="MCP_transmembrane"/>
</dbReference>
<evidence type="ECO:0000313" key="7">
    <source>
        <dbReference type="EMBL" id="KAG7530442.1"/>
    </source>
</evidence>
<gene>
    <name evidence="7" type="ORF">FFLO_05041</name>
</gene>
<dbReference type="InterPro" id="IPR023395">
    <property type="entry name" value="MCP_dom_sf"/>
</dbReference>
<dbReference type="EMBL" id="JABELV010000118">
    <property type="protein sequence ID" value="KAG7530442.1"/>
    <property type="molecule type" value="Genomic_DNA"/>
</dbReference>
<comment type="caution">
    <text evidence="7">The sequence shown here is derived from an EMBL/GenBank/DDBJ whole genome shotgun (WGS) entry which is preliminary data.</text>
</comment>
<evidence type="ECO:0000313" key="8">
    <source>
        <dbReference type="Proteomes" id="UP000812966"/>
    </source>
</evidence>
<reference evidence="7" key="1">
    <citation type="submission" date="2020-04" db="EMBL/GenBank/DDBJ databases">
        <title>Analysis of mating type loci in Filobasidium floriforme.</title>
        <authorList>
            <person name="Nowrousian M."/>
        </authorList>
    </citation>
    <scope>NUCLEOTIDE SEQUENCE</scope>
    <source>
        <strain evidence="7">CBS 6242</strain>
    </source>
</reference>
<keyword evidence="3 6" id="KW-1133">Transmembrane helix</keyword>
<feature type="transmembrane region" description="Helical" evidence="6">
    <location>
        <begin position="385"/>
        <end position="404"/>
    </location>
</feature>
<feature type="transmembrane region" description="Helical" evidence="6">
    <location>
        <begin position="12"/>
        <end position="32"/>
    </location>
</feature>
<feature type="transmembrane region" description="Helical" evidence="6">
    <location>
        <begin position="44"/>
        <end position="64"/>
    </location>
</feature>
<keyword evidence="8" id="KW-1185">Reference proteome</keyword>
<feature type="transmembrane region" description="Helical" evidence="6">
    <location>
        <begin position="357"/>
        <end position="379"/>
    </location>
</feature>
<comment type="subcellular location">
    <subcellularLocation>
        <location evidence="1">Membrane</location>
        <topology evidence="1">Multi-pass membrane protein</topology>
    </subcellularLocation>
</comment>
<feature type="transmembrane region" description="Helical" evidence="6">
    <location>
        <begin position="273"/>
        <end position="297"/>
    </location>
</feature>
<feature type="transmembrane region" description="Helical" evidence="6">
    <location>
        <begin position="76"/>
        <end position="96"/>
    </location>
</feature>
<feature type="transmembrane region" description="Helical" evidence="6">
    <location>
        <begin position="317"/>
        <end position="337"/>
    </location>
</feature>
<evidence type="ECO:0000256" key="1">
    <source>
        <dbReference type="ARBA" id="ARBA00004141"/>
    </source>
</evidence>
<dbReference type="GO" id="GO:0016020">
    <property type="term" value="C:membrane"/>
    <property type="evidence" value="ECO:0007669"/>
    <property type="project" value="UniProtKB-SubCell"/>
</dbReference>
<accession>A0A8K0JIZ8</accession>
<feature type="transmembrane region" description="Helical" evidence="6">
    <location>
        <begin position="416"/>
        <end position="440"/>
    </location>
</feature>
<evidence type="ECO:0000256" key="2">
    <source>
        <dbReference type="ARBA" id="ARBA00022692"/>
    </source>
</evidence>
<protein>
    <submittedName>
        <fullName evidence="7">Uncharacterized protein</fullName>
    </submittedName>
</protein>
<evidence type="ECO:0000256" key="4">
    <source>
        <dbReference type="ARBA" id="ARBA00023136"/>
    </source>
</evidence>